<dbReference type="EMBL" id="MGHD01000002">
    <property type="protein sequence ID" value="OGM60852.1"/>
    <property type="molecule type" value="Genomic_DNA"/>
</dbReference>
<dbReference type="Proteomes" id="UP000176404">
    <property type="component" value="Unassembled WGS sequence"/>
</dbReference>
<sequence length="78" mass="9572">MRSKRKIKKIAFDLDGVFINKPPFIPRKVIEWLYRSHRNNKKLSYRMPTTKIERLIRSFSHHHLFRPPIKKNIEFAKK</sequence>
<proteinExistence type="predicted"/>
<accession>A0A1F8B9Y0</accession>
<evidence type="ECO:0000313" key="1">
    <source>
        <dbReference type="EMBL" id="OGM60852.1"/>
    </source>
</evidence>
<dbReference type="AlphaFoldDB" id="A0A1F8B9Y0"/>
<comment type="caution">
    <text evidence="1">The sequence shown here is derived from an EMBL/GenBank/DDBJ whole genome shotgun (WGS) entry which is preliminary data.</text>
</comment>
<evidence type="ECO:0000313" key="2">
    <source>
        <dbReference type="Proteomes" id="UP000176404"/>
    </source>
</evidence>
<gene>
    <name evidence="1" type="ORF">A2892_04325</name>
</gene>
<organism evidence="1 2">
    <name type="scientific">Candidatus Woesebacteria bacterium RIFCSPLOWO2_01_FULL_39_10b</name>
    <dbReference type="NCBI Taxonomy" id="1802517"/>
    <lineage>
        <taxon>Bacteria</taxon>
        <taxon>Candidatus Woeseibacteriota</taxon>
    </lineage>
</organism>
<protein>
    <submittedName>
        <fullName evidence="1">Uncharacterized protein</fullName>
    </submittedName>
</protein>
<reference evidence="1 2" key="1">
    <citation type="journal article" date="2016" name="Nat. Commun.">
        <title>Thousands of microbial genomes shed light on interconnected biogeochemical processes in an aquifer system.</title>
        <authorList>
            <person name="Anantharaman K."/>
            <person name="Brown C.T."/>
            <person name="Hug L.A."/>
            <person name="Sharon I."/>
            <person name="Castelle C.J."/>
            <person name="Probst A.J."/>
            <person name="Thomas B.C."/>
            <person name="Singh A."/>
            <person name="Wilkins M.J."/>
            <person name="Karaoz U."/>
            <person name="Brodie E.L."/>
            <person name="Williams K.H."/>
            <person name="Hubbard S.S."/>
            <person name="Banfield J.F."/>
        </authorList>
    </citation>
    <scope>NUCLEOTIDE SEQUENCE [LARGE SCALE GENOMIC DNA]</scope>
</reference>
<name>A0A1F8B9Y0_9BACT</name>